<sequence length="59" mass="6384">MKNSGASKPILPTLDAPIVHPLSTERSMLPNEHVRSMEGIEDDGAVPTRETSAWGGSRR</sequence>
<reference evidence="2 3" key="1">
    <citation type="submission" date="2014-04" db="EMBL/GenBank/DDBJ databases">
        <authorList>
            <consortium name="DOE Joint Genome Institute"/>
            <person name="Kuo A."/>
            <person name="Zuccaro A."/>
            <person name="Kohler A."/>
            <person name="Nagy L.G."/>
            <person name="Floudas D."/>
            <person name="Copeland A."/>
            <person name="Barry K.W."/>
            <person name="Cichocki N."/>
            <person name="Veneault-Fourrey C."/>
            <person name="LaButti K."/>
            <person name="Lindquist E.A."/>
            <person name="Lipzen A."/>
            <person name="Lundell T."/>
            <person name="Morin E."/>
            <person name="Murat C."/>
            <person name="Sun H."/>
            <person name="Tunlid A."/>
            <person name="Henrissat B."/>
            <person name="Grigoriev I.V."/>
            <person name="Hibbett D.S."/>
            <person name="Martin F."/>
            <person name="Nordberg H.P."/>
            <person name="Cantor M.N."/>
            <person name="Hua S.X."/>
        </authorList>
    </citation>
    <scope>NUCLEOTIDE SEQUENCE [LARGE SCALE GENOMIC DNA]</scope>
    <source>
        <strain evidence="2 3">MAFF 305830</strain>
    </source>
</reference>
<feature type="region of interest" description="Disordered" evidence="1">
    <location>
        <begin position="1"/>
        <end position="59"/>
    </location>
</feature>
<evidence type="ECO:0000313" key="2">
    <source>
        <dbReference type="EMBL" id="KIM27420.1"/>
    </source>
</evidence>
<organism evidence="2 3">
    <name type="scientific">Serendipita vermifera MAFF 305830</name>
    <dbReference type="NCBI Taxonomy" id="933852"/>
    <lineage>
        <taxon>Eukaryota</taxon>
        <taxon>Fungi</taxon>
        <taxon>Dikarya</taxon>
        <taxon>Basidiomycota</taxon>
        <taxon>Agaricomycotina</taxon>
        <taxon>Agaricomycetes</taxon>
        <taxon>Sebacinales</taxon>
        <taxon>Serendipitaceae</taxon>
        <taxon>Serendipita</taxon>
    </lineage>
</organism>
<dbReference type="Proteomes" id="UP000054097">
    <property type="component" value="Unassembled WGS sequence"/>
</dbReference>
<dbReference type="AlphaFoldDB" id="A0A0C3AS72"/>
<gene>
    <name evidence="2" type="ORF">M408DRAFT_330102</name>
</gene>
<accession>A0A0C3AS72</accession>
<protein>
    <submittedName>
        <fullName evidence="2">Uncharacterized protein</fullName>
    </submittedName>
</protein>
<dbReference type="EMBL" id="KN824299">
    <property type="protein sequence ID" value="KIM27420.1"/>
    <property type="molecule type" value="Genomic_DNA"/>
</dbReference>
<keyword evidence="3" id="KW-1185">Reference proteome</keyword>
<reference evidence="3" key="2">
    <citation type="submission" date="2015-01" db="EMBL/GenBank/DDBJ databases">
        <title>Evolutionary Origins and Diversification of the Mycorrhizal Mutualists.</title>
        <authorList>
            <consortium name="DOE Joint Genome Institute"/>
            <consortium name="Mycorrhizal Genomics Consortium"/>
            <person name="Kohler A."/>
            <person name="Kuo A."/>
            <person name="Nagy L.G."/>
            <person name="Floudas D."/>
            <person name="Copeland A."/>
            <person name="Barry K.W."/>
            <person name="Cichocki N."/>
            <person name="Veneault-Fourrey C."/>
            <person name="LaButti K."/>
            <person name="Lindquist E.A."/>
            <person name="Lipzen A."/>
            <person name="Lundell T."/>
            <person name="Morin E."/>
            <person name="Murat C."/>
            <person name="Riley R."/>
            <person name="Ohm R."/>
            <person name="Sun H."/>
            <person name="Tunlid A."/>
            <person name="Henrissat B."/>
            <person name="Grigoriev I.V."/>
            <person name="Hibbett D.S."/>
            <person name="Martin F."/>
        </authorList>
    </citation>
    <scope>NUCLEOTIDE SEQUENCE [LARGE SCALE GENOMIC DNA]</scope>
    <source>
        <strain evidence="3">MAFF 305830</strain>
    </source>
</reference>
<evidence type="ECO:0000313" key="3">
    <source>
        <dbReference type="Proteomes" id="UP000054097"/>
    </source>
</evidence>
<dbReference type="HOGENOM" id="CLU_2962351_0_0_1"/>
<name>A0A0C3AS72_SERVB</name>
<proteinExistence type="predicted"/>
<evidence type="ECO:0000256" key="1">
    <source>
        <dbReference type="SAM" id="MobiDB-lite"/>
    </source>
</evidence>